<accession>A0A412PPB5</accession>
<dbReference type="AlphaFoldDB" id="A0A412PPB5"/>
<dbReference type="RefSeq" id="WP_070241927.1">
    <property type="nucleotide sequence ID" value="NZ_FMKB01000017.1"/>
</dbReference>
<comment type="caution">
    <text evidence="1">The sequence shown here is derived from an EMBL/GenBank/DDBJ whole genome shotgun (WGS) entry which is preliminary data.</text>
</comment>
<gene>
    <name evidence="1" type="ORF">DWX18_03360</name>
</gene>
<name>A0A412PPB5_STRAP</name>
<sequence>MAIDTTEFAAGQLAAFKERMRITSDDEDDNLKKMLSSSIVAVALLVGADEIDDMLVELAFERARYVYHDALDEFQTNYANEIELQAMVHSLKEAEHARKKDD</sequence>
<reference evidence="1 2" key="1">
    <citation type="submission" date="2018-08" db="EMBL/GenBank/DDBJ databases">
        <title>A genome reference for cultivated species of the human gut microbiota.</title>
        <authorList>
            <person name="Zou Y."/>
            <person name="Xue W."/>
            <person name="Luo G."/>
        </authorList>
    </citation>
    <scope>NUCLEOTIDE SEQUENCE [LARGE SCALE GENOMIC DNA]</scope>
    <source>
        <strain evidence="1 2">AF18-38</strain>
    </source>
</reference>
<proteinExistence type="predicted"/>
<dbReference type="EMBL" id="QRWZ01000003">
    <property type="protein sequence ID" value="RGT61822.1"/>
    <property type="molecule type" value="Genomic_DNA"/>
</dbReference>
<organism evidence="1 2">
    <name type="scientific">Streptococcus anginosus</name>
    <dbReference type="NCBI Taxonomy" id="1328"/>
    <lineage>
        <taxon>Bacteria</taxon>
        <taxon>Bacillati</taxon>
        <taxon>Bacillota</taxon>
        <taxon>Bacilli</taxon>
        <taxon>Lactobacillales</taxon>
        <taxon>Streptococcaceae</taxon>
        <taxon>Streptococcus</taxon>
        <taxon>Streptococcus anginosus group</taxon>
    </lineage>
</organism>
<evidence type="ECO:0000313" key="1">
    <source>
        <dbReference type="EMBL" id="RGT61822.1"/>
    </source>
</evidence>
<dbReference type="Proteomes" id="UP000284046">
    <property type="component" value="Unassembled WGS sequence"/>
</dbReference>
<protein>
    <submittedName>
        <fullName evidence="1">Uncharacterized protein</fullName>
    </submittedName>
</protein>
<evidence type="ECO:0000313" key="2">
    <source>
        <dbReference type="Proteomes" id="UP000284046"/>
    </source>
</evidence>